<dbReference type="AlphaFoldDB" id="A0A5E4PVS6"/>
<evidence type="ECO:0000313" key="3">
    <source>
        <dbReference type="Proteomes" id="UP000324832"/>
    </source>
</evidence>
<keyword evidence="1" id="KW-0812">Transmembrane</keyword>
<keyword evidence="1" id="KW-1133">Transmembrane helix</keyword>
<dbReference type="EMBL" id="FZQP02000726">
    <property type="protein sequence ID" value="VVC90131.1"/>
    <property type="molecule type" value="Genomic_DNA"/>
</dbReference>
<keyword evidence="1" id="KW-0472">Membrane</keyword>
<reference evidence="2 3" key="1">
    <citation type="submission" date="2017-07" db="EMBL/GenBank/DDBJ databases">
        <authorList>
            <person name="Talla V."/>
            <person name="Backstrom N."/>
        </authorList>
    </citation>
    <scope>NUCLEOTIDE SEQUENCE [LARGE SCALE GENOMIC DNA]</scope>
</reference>
<dbReference type="Proteomes" id="UP000324832">
    <property type="component" value="Unassembled WGS sequence"/>
</dbReference>
<evidence type="ECO:0000256" key="1">
    <source>
        <dbReference type="SAM" id="Phobius"/>
    </source>
</evidence>
<sequence length="81" mass="9492">MEIEELLRVNETLEELYVRCTNLSVFDCSEDEMLWFLMGPRRLPLYRIVPISVFLLLIFLTGVIGNVVEILNPRETRDDSC</sequence>
<accession>A0A5E4PVS6</accession>
<keyword evidence="3" id="KW-1185">Reference proteome</keyword>
<organism evidence="2 3">
    <name type="scientific">Leptidea sinapis</name>
    <dbReference type="NCBI Taxonomy" id="189913"/>
    <lineage>
        <taxon>Eukaryota</taxon>
        <taxon>Metazoa</taxon>
        <taxon>Ecdysozoa</taxon>
        <taxon>Arthropoda</taxon>
        <taxon>Hexapoda</taxon>
        <taxon>Insecta</taxon>
        <taxon>Pterygota</taxon>
        <taxon>Neoptera</taxon>
        <taxon>Endopterygota</taxon>
        <taxon>Lepidoptera</taxon>
        <taxon>Glossata</taxon>
        <taxon>Ditrysia</taxon>
        <taxon>Papilionoidea</taxon>
        <taxon>Pieridae</taxon>
        <taxon>Dismorphiinae</taxon>
        <taxon>Leptidea</taxon>
    </lineage>
</organism>
<name>A0A5E4PVS6_9NEOP</name>
<proteinExistence type="predicted"/>
<gene>
    <name evidence="2" type="ORF">LSINAPIS_LOCUS3115</name>
</gene>
<feature type="transmembrane region" description="Helical" evidence="1">
    <location>
        <begin position="45"/>
        <end position="68"/>
    </location>
</feature>
<evidence type="ECO:0000313" key="2">
    <source>
        <dbReference type="EMBL" id="VVC90131.1"/>
    </source>
</evidence>
<protein>
    <submittedName>
        <fullName evidence="2">Uncharacterized protein</fullName>
    </submittedName>
</protein>